<dbReference type="GO" id="GO:0005524">
    <property type="term" value="F:ATP binding"/>
    <property type="evidence" value="ECO:0007669"/>
    <property type="project" value="UniProtKB-KW"/>
</dbReference>
<dbReference type="AlphaFoldDB" id="A0A835EIA5"/>
<dbReference type="GO" id="GO:0005978">
    <property type="term" value="P:glycogen biosynthetic process"/>
    <property type="evidence" value="ECO:0007669"/>
    <property type="project" value="InterPro"/>
</dbReference>
<dbReference type="SUPFAM" id="SSF51161">
    <property type="entry name" value="Trimeric LpxA-like enzymes"/>
    <property type="match status" value="1"/>
</dbReference>
<dbReference type="UniPathway" id="UPA00152"/>
<dbReference type="PROSITE" id="PS00808">
    <property type="entry name" value="ADP_GLC_PYROPHOSPH_1"/>
    <property type="match status" value="1"/>
</dbReference>
<proteinExistence type="inferred from homology"/>
<dbReference type="Gene3D" id="3.90.550.10">
    <property type="entry name" value="Spore Coat Polysaccharide Biosynthesis Protein SpsA, Chain A"/>
    <property type="match status" value="1"/>
</dbReference>
<comment type="similarity">
    <text evidence="3">Belongs to the bacterial/plant glucose-1-phosphate adenylyltransferase family.</text>
</comment>
<dbReference type="InterPro" id="IPR005835">
    <property type="entry name" value="NTP_transferase_dom"/>
</dbReference>
<dbReference type="GO" id="GO:0019252">
    <property type="term" value="P:starch biosynthetic process"/>
    <property type="evidence" value="ECO:0007669"/>
    <property type="project" value="UniProtKB-UniPathway"/>
</dbReference>
<evidence type="ECO:0000256" key="1">
    <source>
        <dbReference type="ARBA" id="ARBA00000956"/>
    </source>
</evidence>
<evidence type="ECO:0000256" key="6">
    <source>
        <dbReference type="ARBA" id="ARBA00022840"/>
    </source>
</evidence>
<dbReference type="InterPro" id="IPR011831">
    <property type="entry name" value="ADP-Glc_PPase"/>
</dbReference>
<comment type="catalytic activity">
    <reaction evidence="1">
        <text>alpha-D-glucose 1-phosphate + ATP + H(+) = ADP-alpha-D-glucose + diphosphate</text>
        <dbReference type="Rhea" id="RHEA:12120"/>
        <dbReference type="ChEBI" id="CHEBI:15378"/>
        <dbReference type="ChEBI" id="CHEBI:30616"/>
        <dbReference type="ChEBI" id="CHEBI:33019"/>
        <dbReference type="ChEBI" id="CHEBI:57498"/>
        <dbReference type="ChEBI" id="CHEBI:58601"/>
        <dbReference type="EC" id="2.7.7.27"/>
    </reaction>
</comment>
<evidence type="ECO:0000313" key="11">
    <source>
        <dbReference type="Proteomes" id="UP000636709"/>
    </source>
</evidence>
<evidence type="ECO:0000256" key="2">
    <source>
        <dbReference type="ARBA" id="ARBA00004727"/>
    </source>
</evidence>
<dbReference type="GO" id="GO:0008878">
    <property type="term" value="F:glucose-1-phosphate adenylyltransferase activity"/>
    <property type="evidence" value="ECO:0007669"/>
    <property type="project" value="UniProtKB-EC"/>
</dbReference>
<protein>
    <recommendedName>
        <fullName evidence="4">glucose-1-phosphate adenylyltransferase</fullName>
        <ecNumber evidence="4">2.7.7.27</ecNumber>
    </recommendedName>
</protein>
<evidence type="ECO:0000313" key="10">
    <source>
        <dbReference type="EMBL" id="KAF8697000.1"/>
    </source>
</evidence>
<keyword evidence="11" id="KW-1185">Reference proteome</keyword>
<dbReference type="EMBL" id="JACEFO010001880">
    <property type="protein sequence ID" value="KAF8697000.1"/>
    <property type="molecule type" value="Genomic_DNA"/>
</dbReference>
<dbReference type="InterPro" id="IPR011004">
    <property type="entry name" value="Trimer_LpxA-like_sf"/>
</dbReference>
<dbReference type="Pfam" id="PF25247">
    <property type="entry name" value="LbH_GLGC"/>
    <property type="match status" value="1"/>
</dbReference>
<comment type="pathway">
    <text evidence="2">Glycan biosynthesis; starch biosynthesis.</text>
</comment>
<keyword evidence="7" id="KW-0750">Starch biosynthesis</keyword>
<dbReference type="OrthoDB" id="1733332at2759"/>
<feature type="compositionally biased region" description="Polar residues" evidence="8">
    <location>
        <begin position="1"/>
        <end position="13"/>
    </location>
</feature>
<organism evidence="10 11">
    <name type="scientific">Digitaria exilis</name>
    <dbReference type="NCBI Taxonomy" id="1010633"/>
    <lineage>
        <taxon>Eukaryota</taxon>
        <taxon>Viridiplantae</taxon>
        <taxon>Streptophyta</taxon>
        <taxon>Embryophyta</taxon>
        <taxon>Tracheophyta</taxon>
        <taxon>Spermatophyta</taxon>
        <taxon>Magnoliopsida</taxon>
        <taxon>Liliopsida</taxon>
        <taxon>Poales</taxon>
        <taxon>Poaceae</taxon>
        <taxon>PACMAD clade</taxon>
        <taxon>Panicoideae</taxon>
        <taxon>Panicodae</taxon>
        <taxon>Paniceae</taxon>
        <taxon>Anthephorinae</taxon>
        <taxon>Digitaria</taxon>
    </lineage>
</organism>
<dbReference type="SUPFAM" id="SSF53448">
    <property type="entry name" value="Nucleotide-diphospho-sugar transferases"/>
    <property type="match status" value="1"/>
</dbReference>
<dbReference type="InterPro" id="IPR005836">
    <property type="entry name" value="ADP_Glu_pyroP_CS"/>
</dbReference>
<dbReference type="PROSITE" id="PS00809">
    <property type="entry name" value="ADP_GLC_PYROPHOSPH_2"/>
    <property type="match status" value="1"/>
</dbReference>
<evidence type="ECO:0000256" key="7">
    <source>
        <dbReference type="ARBA" id="ARBA00022922"/>
    </source>
</evidence>
<dbReference type="InterPro" id="IPR029044">
    <property type="entry name" value="Nucleotide-diphossugar_trans"/>
</dbReference>
<dbReference type="PANTHER" id="PTHR43523:SF1">
    <property type="entry name" value="GLUCOSE-1-PHOSPHATE ADENYLYLTRANSFERASE LARGE SUBUNIT 2, CYTOSOLIC"/>
    <property type="match status" value="1"/>
</dbReference>
<evidence type="ECO:0000256" key="3">
    <source>
        <dbReference type="ARBA" id="ARBA00010443"/>
    </source>
</evidence>
<dbReference type="Pfam" id="PF00483">
    <property type="entry name" value="NTP_transferase"/>
    <property type="match status" value="1"/>
</dbReference>
<feature type="domain" description="Nucleotidyl transferase" evidence="9">
    <location>
        <begin position="88"/>
        <end position="323"/>
    </location>
</feature>
<keyword evidence="5" id="KW-0547">Nucleotide-binding</keyword>
<keyword evidence="6" id="KW-0067">ATP-binding</keyword>
<feature type="region of interest" description="Disordered" evidence="8">
    <location>
        <begin position="1"/>
        <end position="24"/>
    </location>
</feature>
<dbReference type="Gene3D" id="2.160.10.10">
    <property type="entry name" value="Hexapeptide repeat proteins"/>
    <property type="match status" value="1"/>
</dbReference>
<dbReference type="EC" id="2.7.7.27" evidence="4"/>
<dbReference type="PANTHER" id="PTHR43523">
    <property type="entry name" value="GLUCOSE-1-PHOSPHATE ADENYLYLTRANSFERASE-RELATED"/>
    <property type="match status" value="1"/>
</dbReference>
<sequence length="550" mass="60972">MQFTLALDGNTSPHLMRRSGEGGGCEKSMERLNIGVINQEKALRNRCFSGGVARTTQCVVTSDSCPETLNFQAHCSRKSYADANRVSAVILGGGTGAQLFPLTSTMATPAVRDGVPVGGCHRLIDIPMSNCFNSGINKIFVMTQFNSASLNRHIHRTYLGGGITFTDGSVQVLAATQMPEDPAGWFQGTADAIRKFVWVLEDYYIHNDIEHIVILSGDQLYRMNYMELVQKHVDDNADITISCAPVDESRASNYGLVKFDYTGRVLQFFEKPIGADLESMRVDTNFLICLLIVSIVRSKYTQLHDFGSEILPRAVLERNVQVTLIYCTLYPEVFYIVVSFPLTCHLIDYVNIHSPHVSLFSLPSLNSMIQKHLSSLRPGTCLRRNWTNARYKIFWDTSVTSEQDIHIFELCVSPLQIKDAFISDGCLLKECNIKHSVIGVCSRVGSGCELMDTLMMGADIYQTEEEASKLLSAGKVPIGIGNNTKIRNCIIDMNAKIGKDVVIANSKVRSAPTWLQTFVLIVSKASVVTRGSTFCDRVSKRLITRKKGTT</sequence>
<evidence type="ECO:0000259" key="9">
    <source>
        <dbReference type="Pfam" id="PF00483"/>
    </source>
</evidence>
<comment type="caution">
    <text evidence="10">The sequence shown here is derived from an EMBL/GenBank/DDBJ whole genome shotgun (WGS) entry which is preliminary data.</text>
</comment>
<reference evidence="10" key="1">
    <citation type="submission" date="2020-07" db="EMBL/GenBank/DDBJ databases">
        <title>Genome sequence and genetic diversity analysis of an under-domesticated orphan crop, white fonio (Digitaria exilis).</title>
        <authorList>
            <person name="Bennetzen J.L."/>
            <person name="Chen S."/>
            <person name="Ma X."/>
            <person name="Wang X."/>
            <person name="Yssel A.E.J."/>
            <person name="Chaluvadi S.R."/>
            <person name="Johnson M."/>
            <person name="Gangashetty P."/>
            <person name="Hamidou F."/>
            <person name="Sanogo M.D."/>
            <person name="Zwaenepoel A."/>
            <person name="Wallace J."/>
            <person name="Van De Peer Y."/>
            <person name="Van Deynze A."/>
        </authorList>
    </citation>
    <scope>NUCLEOTIDE SEQUENCE</scope>
    <source>
        <tissue evidence="10">Leaves</tissue>
    </source>
</reference>
<evidence type="ECO:0000256" key="5">
    <source>
        <dbReference type="ARBA" id="ARBA00022741"/>
    </source>
</evidence>
<name>A0A835EIA5_9POAL</name>
<evidence type="ECO:0000256" key="8">
    <source>
        <dbReference type="SAM" id="MobiDB-lite"/>
    </source>
</evidence>
<evidence type="ECO:0000256" key="4">
    <source>
        <dbReference type="ARBA" id="ARBA00012460"/>
    </source>
</evidence>
<dbReference type="Proteomes" id="UP000636709">
    <property type="component" value="Unassembled WGS sequence"/>
</dbReference>
<accession>A0A835EIA5</accession>
<gene>
    <name evidence="10" type="ORF">HU200_036648</name>
</gene>
<dbReference type="CDD" id="cd04651">
    <property type="entry name" value="LbH_G1P_AT_C"/>
    <property type="match status" value="1"/>
</dbReference>